<dbReference type="Proteomes" id="UP001200537">
    <property type="component" value="Unassembled WGS sequence"/>
</dbReference>
<dbReference type="EMBL" id="JAKNHJ010000004">
    <property type="protein sequence ID" value="MCG4617459.1"/>
    <property type="molecule type" value="Genomic_DNA"/>
</dbReference>
<dbReference type="Gene3D" id="3.30.2310.20">
    <property type="entry name" value="RelE-like"/>
    <property type="match status" value="1"/>
</dbReference>
<dbReference type="RefSeq" id="WP_238127693.1">
    <property type="nucleotide sequence ID" value="NZ_JAKNHJ010000004.1"/>
</dbReference>
<dbReference type="AlphaFoldDB" id="A0AAJ1BAR3"/>
<comment type="caution">
    <text evidence="2">The sequence shown here is derived from an EMBL/GenBank/DDBJ whole genome shotgun (WGS) entry which is preliminary data.</text>
</comment>
<keyword evidence="1" id="KW-1277">Toxin-antitoxin system</keyword>
<sequence>MSYAVCISHEAEEDLRGIYAYITFNLLSPKNARGQIDRIETAILGLNQFPLAHRLVGFEPWRSRGLRIMACDNFLIFYFIREGKQEVVISRVLYGKRDIEKLMNGG</sequence>
<reference evidence="2" key="1">
    <citation type="submission" date="2022-01" db="EMBL/GenBank/DDBJ databases">
        <title>Collection of gut derived symbiotic bacterial strains cultured from healthy donors.</title>
        <authorList>
            <person name="Lin H."/>
            <person name="Kohout C."/>
            <person name="Waligurski E."/>
            <person name="Pamer E.G."/>
        </authorList>
    </citation>
    <scope>NUCLEOTIDE SEQUENCE</scope>
    <source>
        <strain evidence="2">DFI.7.46</strain>
    </source>
</reference>
<dbReference type="InterPro" id="IPR035093">
    <property type="entry name" value="RelE/ParE_toxin_dom_sf"/>
</dbReference>
<name>A0AAJ1BAR3_9ACTO</name>
<dbReference type="Pfam" id="PF05016">
    <property type="entry name" value="ParE_toxin"/>
    <property type="match status" value="1"/>
</dbReference>
<organism evidence="2 3">
    <name type="scientific">Varibaculum cambriense</name>
    <dbReference type="NCBI Taxonomy" id="184870"/>
    <lineage>
        <taxon>Bacteria</taxon>
        <taxon>Bacillati</taxon>
        <taxon>Actinomycetota</taxon>
        <taxon>Actinomycetes</taxon>
        <taxon>Actinomycetales</taxon>
        <taxon>Actinomycetaceae</taxon>
        <taxon>Varibaculum</taxon>
    </lineage>
</organism>
<gene>
    <name evidence="2" type="ORF">L0M99_02970</name>
</gene>
<evidence type="ECO:0000313" key="2">
    <source>
        <dbReference type="EMBL" id="MCG4617459.1"/>
    </source>
</evidence>
<protein>
    <submittedName>
        <fullName evidence="2">Type II toxin-antitoxin system RelE/ParE family toxin</fullName>
    </submittedName>
</protein>
<evidence type="ECO:0000256" key="1">
    <source>
        <dbReference type="ARBA" id="ARBA00022649"/>
    </source>
</evidence>
<evidence type="ECO:0000313" key="3">
    <source>
        <dbReference type="Proteomes" id="UP001200537"/>
    </source>
</evidence>
<accession>A0AAJ1BAR3</accession>
<dbReference type="InterPro" id="IPR007712">
    <property type="entry name" value="RelE/ParE_toxin"/>
</dbReference>
<proteinExistence type="predicted"/>